<accession>A0A0E9T9C2</accession>
<dbReference type="AlphaFoldDB" id="A0A0E9T9C2"/>
<feature type="compositionally biased region" description="Polar residues" evidence="1">
    <location>
        <begin position="22"/>
        <end position="31"/>
    </location>
</feature>
<reference evidence="2" key="1">
    <citation type="submission" date="2014-11" db="EMBL/GenBank/DDBJ databases">
        <authorList>
            <person name="Amaro Gonzalez C."/>
        </authorList>
    </citation>
    <scope>NUCLEOTIDE SEQUENCE</scope>
</reference>
<evidence type="ECO:0000313" key="2">
    <source>
        <dbReference type="EMBL" id="JAH50264.1"/>
    </source>
</evidence>
<evidence type="ECO:0000256" key="1">
    <source>
        <dbReference type="SAM" id="MobiDB-lite"/>
    </source>
</evidence>
<reference evidence="2" key="2">
    <citation type="journal article" date="2015" name="Fish Shellfish Immunol.">
        <title>Early steps in the European eel (Anguilla anguilla)-Vibrio vulnificus interaction in the gills: Role of the RtxA13 toxin.</title>
        <authorList>
            <person name="Callol A."/>
            <person name="Pajuelo D."/>
            <person name="Ebbesson L."/>
            <person name="Teles M."/>
            <person name="MacKenzie S."/>
            <person name="Amaro C."/>
        </authorList>
    </citation>
    <scope>NUCLEOTIDE SEQUENCE</scope>
</reference>
<protein>
    <submittedName>
        <fullName evidence="2">Uncharacterized protein</fullName>
    </submittedName>
</protein>
<proteinExistence type="predicted"/>
<sequence>MAEINSVQSSADWQGPPGQGQAGSTLLFSLL</sequence>
<dbReference type="EMBL" id="GBXM01058313">
    <property type="protein sequence ID" value="JAH50264.1"/>
    <property type="molecule type" value="Transcribed_RNA"/>
</dbReference>
<feature type="compositionally biased region" description="Polar residues" evidence="1">
    <location>
        <begin position="1"/>
        <end position="12"/>
    </location>
</feature>
<organism evidence="2">
    <name type="scientific">Anguilla anguilla</name>
    <name type="common">European freshwater eel</name>
    <name type="synonym">Muraena anguilla</name>
    <dbReference type="NCBI Taxonomy" id="7936"/>
    <lineage>
        <taxon>Eukaryota</taxon>
        <taxon>Metazoa</taxon>
        <taxon>Chordata</taxon>
        <taxon>Craniata</taxon>
        <taxon>Vertebrata</taxon>
        <taxon>Euteleostomi</taxon>
        <taxon>Actinopterygii</taxon>
        <taxon>Neopterygii</taxon>
        <taxon>Teleostei</taxon>
        <taxon>Anguilliformes</taxon>
        <taxon>Anguillidae</taxon>
        <taxon>Anguilla</taxon>
    </lineage>
</organism>
<feature type="region of interest" description="Disordered" evidence="1">
    <location>
        <begin position="1"/>
        <end position="31"/>
    </location>
</feature>
<name>A0A0E9T9C2_ANGAN</name>